<protein>
    <submittedName>
        <fullName evidence="5">Homoserine O-acetyltransferase</fullName>
    </submittedName>
</protein>
<dbReference type="AlphaFoldDB" id="A0A1I4CXJ5"/>
<evidence type="ECO:0000313" key="5">
    <source>
        <dbReference type="EMBL" id="SFK85099.1"/>
    </source>
</evidence>
<feature type="domain" description="AB hydrolase-1" evidence="4">
    <location>
        <begin position="88"/>
        <end position="251"/>
    </location>
</feature>
<keyword evidence="3" id="KW-0732">Signal</keyword>
<evidence type="ECO:0000256" key="2">
    <source>
        <dbReference type="SAM" id="MobiDB-lite"/>
    </source>
</evidence>
<dbReference type="InterPro" id="IPR029058">
    <property type="entry name" value="AB_hydrolase_fold"/>
</dbReference>
<organism evidence="5 6">
    <name type="scientific">Falsiroseomonas stagni DSM 19981</name>
    <dbReference type="NCBI Taxonomy" id="1123062"/>
    <lineage>
        <taxon>Bacteria</taxon>
        <taxon>Pseudomonadati</taxon>
        <taxon>Pseudomonadota</taxon>
        <taxon>Alphaproteobacteria</taxon>
        <taxon>Acetobacterales</taxon>
        <taxon>Roseomonadaceae</taxon>
        <taxon>Falsiroseomonas</taxon>
    </lineage>
</organism>
<keyword evidence="6" id="KW-1185">Reference proteome</keyword>
<name>A0A1I4CXJ5_9PROT</name>
<dbReference type="GO" id="GO:0009092">
    <property type="term" value="P:homoserine metabolic process"/>
    <property type="evidence" value="ECO:0007669"/>
    <property type="project" value="TreeGrafter"/>
</dbReference>
<dbReference type="RefSeq" id="WP_092961676.1">
    <property type="nucleotide sequence ID" value="NZ_FOSQ01000008.1"/>
</dbReference>
<dbReference type="EMBL" id="FOSQ01000008">
    <property type="protein sequence ID" value="SFK85099.1"/>
    <property type="molecule type" value="Genomic_DNA"/>
</dbReference>
<keyword evidence="1 5" id="KW-0808">Transferase</keyword>
<dbReference type="Gene3D" id="3.40.50.1820">
    <property type="entry name" value="alpha/beta hydrolase"/>
    <property type="match status" value="1"/>
</dbReference>
<feature type="chain" id="PRO_5011722185" evidence="3">
    <location>
        <begin position="41"/>
        <end position="410"/>
    </location>
</feature>
<dbReference type="PANTHER" id="PTHR32268:SF11">
    <property type="entry name" value="HOMOSERINE O-ACETYLTRANSFERASE"/>
    <property type="match status" value="1"/>
</dbReference>
<reference evidence="5 6" key="1">
    <citation type="submission" date="2016-10" db="EMBL/GenBank/DDBJ databases">
        <authorList>
            <person name="de Groot N.N."/>
        </authorList>
    </citation>
    <scope>NUCLEOTIDE SEQUENCE [LARGE SCALE GENOMIC DNA]</scope>
    <source>
        <strain evidence="5 6">DSM 19981</strain>
    </source>
</reference>
<feature type="signal peptide" evidence="3">
    <location>
        <begin position="1"/>
        <end position="40"/>
    </location>
</feature>
<evidence type="ECO:0000259" key="4">
    <source>
        <dbReference type="Pfam" id="PF00561"/>
    </source>
</evidence>
<accession>A0A1I4CXJ5</accession>
<dbReference type="PANTHER" id="PTHR32268">
    <property type="entry name" value="HOMOSERINE O-ACETYLTRANSFERASE"/>
    <property type="match status" value="1"/>
</dbReference>
<dbReference type="InterPro" id="IPR008220">
    <property type="entry name" value="HAT_MetX-like"/>
</dbReference>
<dbReference type="Pfam" id="PF00561">
    <property type="entry name" value="Abhydrolase_1"/>
    <property type="match status" value="1"/>
</dbReference>
<sequence length="410" mass="45009">MEEKPVHRQSRTRHRAPGRYAATFLSCALSAVLLSLPAAAQTPQTAAQRPEVQTCQLGELRLESGAVIPDFRMTYITHGTLNADRSNAILSIHGLRGDRSTQTAWAGPGLALDTGRYFVIQPDTLSVASLDPNATTSPTRSGMNMNFPRFTMRDMVNAEYRLVTECLNIRRLVAVTGTSMGGIASMQWAVSYPDFMAAVIPLVPQAHANRQVNFIWESARQAIMLDPKWRDGSYPNDDPPRRGTGVGMIIQNAFGISAGGFEGLFASRDQVHRNYAQQVEQIGNTTQARDWIYRTWAIESHDIAAAPPFNGDLRAAARSIRARLLLIPNCYDQLLPPGESGVMTVAMHAPNAKIVDIDDLAGHGGTRSPRGIAVITSEIRDLLQRIDDGRPGFSGPQYPRHWSRPDRCPG</sequence>
<evidence type="ECO:0000256" key="3">
    <source>
        <dbReference type="SAM" id="SignalP"/>
    </source>
</evidence>
<evidence type="ECO:0000256" key="1">
    <source>
        <dbReference type="ARBA" id="ARBA00022679"/>
    </source>
</evidence>
<dbReference type="GO" id="GO:0004414">
    <property type="term" value="F:homoserine O-acetyltransferase activity"/>
    <property type="evidence" value="ECO:0007669"/>
    <property type="project" value="TreeGrafter"/>
</dbReference>
<proteinExistence type="predicted"/>
<dbReference type="STRING" id="1123062.SAMN02745775_108240"/>
<dbReference type="InterPro" id="IPR000073">
    <property type="entry name" value="AB_hydrolase_1"/>
</dbReference>
<evidence type="ECO:0000313" key="6">
    <source>
        <dbReference type="Proteomes" id="UP000199473"/>
    </source>
</evidence>
<dbReference type="Proteomes" id="UP000199473">
    <property type="component" value="Unassembled WGS sequence"/>
</dbReference>
<dbReference type="GO" id="GO:0009086">
    <property type="term" value="P:methionine biosynthetic process"/>
    <property type="evidence" value="ECO:0007669"/>
    <property type="project" value="TreeGrafter"/>
</dbReference>
<dbReference type="OrthoDB" id="9800754at2"/>
<dbReference type="SUPFAM" id="SSF53474">
    <property type="entry name" value="alpha/beta-Hydrolases"/>
    <property type="match status" value="1"/>
</dbReference>
<gene>
    <name evidence="5" type="ORF">SAMN02745775_108240</name>
</gene>
<feature type="region of interest" description="Disordered" evidence="2">
    <location>
        <begin position="388"/>
        <end position="410"/>
    </location>
</feature>